<dbReference type="SMART" id="SM00703">
    <property type="entry name" value="NRF"/>
    <property type="match status" value="1"/>
</dbReference>
<feature type="transmembrane region" description="Helical" evidence="1">
    <location>
        <begin position="702"/>
        <end position="725"/>
    </location>
</feature>
<keyword evidence="4" id="KW-1185">Reference proteome</keyword>
<sequence>MRSPFALIVAAIAVYGATINYVNGQAMPFRSHLHPEAVTLSSERNWISPMQVKAHLAQLHQRVKKGAKFNFDSLGNVGKLMQKGNETIHSMIETLRNAELEHKASINAVTSETISSVCLSHIILSLGQLLQLKPWAFEMFDAFGKLNDGIKWGNVMATGNFDQCVAIRATENPTSPEDIFQGKYCTVLLNTQGMMTSNATSAEFREAFIRNSIQRNTDFHSLFGPHQNIEKLLQNLPRIAKTGDVQLQLNSYYGSMFPSFSGIGFGGCFPSSCSARDIEILVDMFATNLVSLAFPTMVSEQAVSTPNLFAVLDCQIQGEKKTLDSADILVTSILSAILIVMISATLLDWRIRENPEKWTNIKKDLGVQTLISFSVWTNGEKLLSTSRNSAAIGCLDGIRFISMTWVVLGHCFLFSSSAVWANGIRAVTEMTKDFTMMAVTNSTVSVDSFFFLSGLLLTYISFRQLEKSKGKLNIVLYILHRYLRLTPALAALIVLQITVFRRLGDGPSWYQVESIAQNCKDTWWINMLYIGNFDSYDPGLQTNCIGQAWYLFCDMQLYVLSPLLLLVMYHYPKLGYFSLGAIMLGFWTSPIVVTVVNDIAPVFFPSLASFLDPKMIDFFLKSYTQMHVRGGPYVIGMALGYVMHKLRGKKFNLPKWAVIAGWTLATGSALAIIYGPVRYFKFDSMDSPGRTESALWSMFRNVWTLCLAWVVFACANGYGGFVNTFLSWKAFMPLSRLTYCTYLLSVPVQTMYQAARRSPMWMDYIQMVYLYVAVLIISMLLAFVFSLAFEMPFLGLEKVIFRPLENFDIKTVLTVKIPREEKEEKLPLEEHGIEVELNEIQPQGTTNPSFVNQ</sequence>
<evidence type="ECO:0000313" key="4">
    <source>
        <dbReference type="Proteomes" id="UP000678499"/>
    </source>
</evidence>
<dbReference type="Pfam" id="PF20146">
    <property type="entry name" value="NRF"/>
    <property type="match status" value="1"/>
</dbReference>
<evidence type="ECO:0000313" key="3">
    <source>
        <dbReference type="EMBL" id="CAD7279446.1"/>
    </source>
</evidence>
<keyword evidence="1" id="KW-0812">Transmembrane</keyword>
<dbReference type="EMBL" id="OA883679">
    <property type="protein sequence ID" value="CAD7279446.1"/>
    <property type="molecule type" value="Genomic_DNA"/>
</dbReference>
<feature type="transmembrane region" description="Helical" evidence="1">
    <location>
        <begin position="405"/>
        <end position="424"/>
    </location>
</feature>
<evidence type="ECO:0000259" key="2">
    <source>
        <dbReference type="SMART" id="SM00703"/>
    </source>
</evidence>
<protein>
    <recommendedName>
        <fullName evidence="2">Nose resistant-to-fluoxetine protein N-terminal domain-containing protein</fullName>
    </recommendedName>
</protein>
<dbReference type="InterPro" id="IPR002656">
    <property type="entry name" value="Acyl_transf_3_dom"/>
</dbReference>
<feature type="transmembrane region" description="Helical" evidence="1">
    <location>
        <begin position="444"/>
        <end position="462"/>
    </location>
</feature>
<dbReference type="AlphaFoldDB" id="A0A7R9GFQ8"/>
<feature type="transmembrane region" description="Helical" evidence="1">
    <location>
        <begin position="767"/>
        <end position="789"/>
    </location>
</feature>
<proteinExistence type="predicted"/>
<organism evidence="3">
    <name type="scientific">Notodromas monacha</name>
    <dbReference type="NCBI Taxonomy" id="399045"/>
    <lineage>
        <taxon>Eukaryota</taxon>
        <taxon>Metazoa</taxon>
        <taxon>Ecdysozoa</taxon>
        <taxon>Arthropoda</taxon>
        <taxon>Crustacea</taxon>
        <taxon>Oligostraca</taxon>
        <taxon>Ostracoda</taxon>
        <taxon>Podocopa</taxon>
        <taxon>Podocopida</taxon>
        <taxon>Cypridocopina</taxon>
        <taxon>Cypridoidea</taxon>
        <taxon>Cyprididae</taxon>
        <taxon>Notodromas</taxon>
    </lineage>
</organism>
<dbReference type="PANTHER" id="PTHR11161:SF0">
    <property type="entry name" value="O-ACYLTRANSFERASE LIKE PROTEIN"/>
    <property type="match status" value="1"/>
</dbReference>
<dbReference type="InterPro" id="IPR052728">
    <property type="entry name" value="O2_lipid_transport_reg"/>
</dbReference>
<dbReference type="EMBL" id="CAJPEX010001642">
    <property type="protein sequence ID" value="CAG0919598.1"/>
    <property type="molecule type" value="Genomic_DNA"/>
</dbReference>
<feature type="transmembrane region" description="Helical" evidence="1">
    <location>
        <begin position="624"/>
        <end position="644"/>
    </location>
</feature>
<dbReference type="OrthoDB" id="207378at2759"/>
<feature type="transmembrane region" description="Helical" evidence="1">
    <location>
        <begin position="548"/>
        <end position="569"/>
    </location>
</feature>
<reference evidence="3" key="1">
    <citation type="submission" date="2020-11" db="EMBL/GenBank/DDBJ databases">
        <authorList>
            <person name="Tran Van P."/>
        </authorList>
    </citation>
    <scope>NUCLEOTIDE SEQUENCE</scope>
</reference>
<dbReference type="Pfam" id="PF01757">
    <property type="entry name" value="Acyl_transf_3"/>
    <property type="match status" value="1"/>
</dbReference>
<feature type="transmembrane region" description="Helical" evidence="1">
    <location>
        <begin position="656"/>
        <end position="677"/>
    </location>
</feature>
<keyword evidence="1" id="KW-1133">Transmembrane helix</keyword>
<dbReference type="PANTHER" id="PTHR11161">
    <property type="entry name" value="O-ACYLTRANSFERASE"/>
    <property type="match status" value="1"/>
</dbReference>
<evidence type="ECO:0000256" key="1">
    <source>
        <dbReference type="SAM" id="Phobius"/>
    </source>
</evidence>
<feature type="transmembrane region" description="Helical" evidence="1">
    <location>
        <begin position="328"/>
        <end position="347"/>
    </location>
</feature>
<feature type="domain" description="Nose resistant-to-fluoxetine protein N-terminal" evidence="2">
    <location>
        <begin position="115"/>
        <end position="305"/>
    </location>
</feature>
<dbReference type="Proteomes" id="UP000678499">
    <property type="component" value="Unassembled WGS sequence"/>
</dbReference>
<name>A0A7R9GFQ8_9CRUS</name>
<gene>
    <name evidence="3" type="ORF">NMOB1V02_LOCUS7119</name>
</gene>
<dbReference type="InterPro" id="IPR006621">
    <property type="entry name" value="Nose-resist-to-fluoxetine_N"/>
</dbReference>
<keyword evidence="1" id="KW-0472">Membrane</keyword>
<feature type="transmembrane region" description="Helical" evidence="1">
    <location>
        <begin position="581"/>
        <end position="604"/>
    </location>
</feature>
<dbReference type="GO" id="GO:0016747">
    <property type="term" value="F:acyltransferase activity, transferring groups other than amino-acyl groups"/>
    <property type="evidence" value="ECO:0007669"/>
    <property type="project" value="InterPro"/>
</dbReference>
<accession>A0A7R9GFQ8</accession>
<feature type="transmembrane region" description="Helical" evidence="1">
    <location>
        <begin position="482"/>
        <end position="500"/>
    </location>
</feature>